<dbReference type="Proteomes" id="UP000693946">
    <property type="component" value="Linkage Group LG21"/>
</dbReference>
<dbReference type="AlphaFoldDB" id="A0AAV6QYB5"/>
<accession>A0AAV6QYB5</accession>
<keyword evidence="2" id="KW-1185">Reference proteome</keyword>
<keyword evidence="1" id="KW-0808">Transferase</keyword>
<keyword evidence="1" id="KW-0418">Kinase</keyword>
<sequence>MEGLADSSRGMMLLTLDVCCIQGDSAETAALAEADHACVRDEAVHRDTRPELRPTSHKNRSLNCKTCEHIATIKSASLVIR</sequence>
<evidence type="ECO:0000313" key="1">
    <source>
        <dbReference type="EMBL" id="KAG7498236.1"/>
    </source>
</evidence>
<organism evidence="1 2">
    <name type="scientific">Solea senegalensis</name>
    <name type="common">Senegalese sole</name>
    <dbReference type="NCBI Taxonomy" id="28829"/>
    <lineage>
        <taxon>Eukaryota</taxon>
        <taxon>Metazoa</taxon>
        <taxon>Chordata</taxon>
        <taxon>Craniata</taxon>
        <taxon>Vertebrata</taxon>
        <taxon>Euteleostomi</taxon>
        <taxon>Actinopterygii</taxon>
        <taxon>Neopterygii</taxon>
        <taxon>Teleostei</taxon>
        <taxon>Neoteleostei</taxon>
        <taxon>Acanthomorphata</taxon>
        <taxon>Carangaria</taxon>
        <taxon>Pleuronectiformes</taxon>
        <taxon>Pleuronectoidei</taxon>
        <taxon>Soleidae</taxon>
        <taxon>Solea</taxon>
    </lineage>
</organism>
<dbReference type="EMBL" id="JAGKHQ010000014">
    <property type="protein sequence ID" value="KAG7498236.1"/>
    <property type="molecule type" value="Genomic_DNA"/>
</dbReference>
<name>A0AAV6QYB5_SOLSE</name>
<comment type="caution">
    <text evidence="1">The sequence shown here is derived from an EMBL/GenBank/DDBJ whole genome shotgun (WGS) entry which is preliminary data.</text>
</comment>
<proteinExistence type="predicted"/>
<evidence type="ECO:0000313" key="2">
    <source>
        <dbReference type="Proteomes" id="UP000693946"/>
    </source>
</evidence>
<protein>
    <submittedName>
        <fullName evidence="1">Serine serine/threonine-protein kinase TAO3</fullName>
    </submittedName>
</protein>
<dbReference type="GO" id="GO:0016301">
    <property type="term" value="F:kinase activity"/>
    <property type="evidence" value="ECO:0007669"/>
    <property type="project" value="UniProtKB-KW"/>
</dbReference>
<gene>
    <name evidence="1" type="ORF">JOB18_002955</name>
</gene>
<reference evidence="1 2" key="1">
    <citation type="journal article" date="2021" name="Sci. Rep.">
        <title>Chromosome anchoring in Senegalese sole (Solea senegalensis) reveals sex-associated markers and genome rearrangements in flatfish.</title>
        <authorList>
            <person name="Guerrero-Cozar I."/>
            <person name="Gomez-Garrido J."/>
            <person name="Berbel C."/>
            <person name="Martinez-Blanch J.F."/>
            <person name="Alioto T."/>
            <person name="Claros M.G."/>
            <person name="Gagnaire P.A."/>
            <person name="Manchado M."/>
        </authorList>
    </citation>
    <scope>NUCLEOTIDE SEQUENCE [LARGE SCALE GENOMIC DNA]</scope>
    <source>
        <strain evidence="1">Sse05_10M</strain>
    </source>
</reference>